<evidence type="ECO:0000313" key="1">
    <source>
        <dbReference type="EMBL" id="HJD28549.1"/>
    </source>
</evidence>
<sequence length="172" mass="19486">YPGESRKKTKADLPKLGIKTFFCSNVCAAYRKSIYEKMGGFSYPAIFNEDMVMAGNMIKQGYAVFYAADARVVHSHNYTWGQQFRRNFDLAVSQADHPEVFKGVPSEGEGMRLVKSTAAYLVKKGKFWLIPSLVMSSGFKFLGYRLGKSYKRLPGNLIAKCTMNKGYWKNEN</sequence>
<dbReference type="AlphaFoldDB" id="A0A9D2QRW8"/>
<reference evidence="1" key="1">
    <citation type="journal article" date="2021" name="PeerJ">
        <title>Extensive microbial diversity within the chicken gut microbiome revealed by metagenomics and culture.</title>
        <authorList>
            <person name="Gilroy R."/>
            <person name="Ravi A."/>
            <person name="Getino M."/>
            <person name="Pursley I."/>
            <person name="Horton D.L."/>
            <person name="Alikhan N.F."/>
            <person name="Baker D."/>
            <person name="Gharbi K."/>
            <person name="Hall N."/>
            <person name="Watson M."/>
            <person name="Adriaenssens E.M."/>
            <person name="Foster-Nyarko E."/>
            <person name="Jarju S."/>
            <person name="Secka A."/>
            <person name="Antonio M."/>
            <person name="Oren A."/>
            <person name="Chaudhuri R.R."/>
            <person name="La Ragione R."/>
            <person name="Hildebrand F."/>
            <person name="Pallen M.J."/>
        </authorList>
    </citation>
    <scope>NUCLEOTIDE SEQUENCE</scope>
    <source>
        <strain evidence="1">ChiBcec6-4105</strain>
    </source>
</reference>
<gene>
    <name evidence="1" type="ORF">H9914_06105</name>
</gene>
<comment type="caution">
    <text evidence="1">The sequence shown here is derived from an EMBL/GenBank/DDBJ whole genome shotgun (WGS) entry which is preliminary data.</text>
</comment>
<accession>A0A9D2QRW8</accession>
<name>A0A9D2QRW8_9FIRM</name>
<reference evidence="1" key="2">
    <citation type="submission" date="2021-04" db="EMBL/GenBank/DDBJ databases">
        <authorList>
            <person name="Gilroy R."/>
        </authorList>
    </citation>
    <scope>NUCLEOTIDE SEQUENCE</scope>
    <source>
        <strain evidence="1">ChiBcec6-4105</strain>
    </source>
</reference>
<dbReference type="Gene3D" id="3.90.550.10">
    <property type="entry name" value="Spore Coat Polysaccharide Biosynthesis Protein SpsA, Chain A"/>
    <property type="match status" value="1"/>
</dbReference>
<organism evidence="1 2">
    <name type="scientific">Candidatus Blautia avicola</name>
    <dbReference type="NCBI Taxonomy" id="2838483"/>
    <lineage>
        <taxon>Bacteria</taxon>
        <taxon>Bacillati</taxon>
        <taxon>Bacillota</taxon>
        <taxon>Clostridia</taxon>
        <taxon>Lachnospirales</taxon>
        <taxon>Lachnospiraceae</taxon>
        <taxon>Blautia</taxon>
    </lineage>
</organism>
<proteinExistence type="predicted"/>
<dbReference type="InterPro" id="IPR029044">
    <property type="entry name" value="Nucleotide-diphossugar_trans"/>
</dbReference>
<feature type="non-terminal residue" evidence="1">
    <location>
        <position position="1"/>
    </location>
</feature>
<protein>
    <submittedName>
        <fullName evidence="1">Glycosyltransferase family 2 protein</fullName>
    </submittedName>
</protein>
<dbReference type="Proteomes" id="UP000823892">
    <property type="component" value="Unassembled WGS sequence"/>
</dbReference>
<evidence type="ECO:0000313" key="2">
    <source>
        <dbReference type="Proteomes" id="UP000823892"/>
    </source>
</evidence>
<dbReference type="SUPFAM" id="SSF53448">
    <property type="entry name" value="Nucleotide-diphospho-sugar transferases"/>
    <property type="match status" value="1"/>
</dbReference>
<dbReference type="EMBL" id="DWUY01000133">
    <property type="protein sequence ID" value="HJD28549.1"/>
    <property type="molecule type" value="Genomic_DNA"/>
</dbReference>